<evidence type="ECO:0000256" key="8">
    <source>
        <dbReference type="ARBA" id="ARBA00022989"/>
    </source>
</evidence>
<dbReference type="Gene3D" id="1.20.1560.10">
    <property type="entry name" value="ABC transporter type 1, transmembrane domain"/>
    <property type="match status" value="2"/>
</dbReference>
<evidence type="ECO:0000256" key="9">
    <source>
        <dbReference type="ARBA" id="ARBA00023136"/>
    </source>
</evidence>
<dbReference type="InterPro" id="IPR044726">
    <property type="entry name" value="ABCC_6TM_D2"/>
</dbReference>
<accession>A0A0L0TCR3</accession>
<reference evidence="14 15" key="1">
    <citation type="submission" date="2009-11" db="EMBL/GenBank/DDBJ databases">
        <title>Annotation of Allomyces macrogynus ATCC 38327.</title>
        <authorList>
            <consortium name="The Broad Institute Genome Sequencing Platform"/>
            <person name="Russ C."/>
            <person name="Cuomo C."/>
            <person name="Burger G."/>
            <person name="Gray M.W."/>
            <person name="Holland P.W.H."/>
            <person name="King N."/>
            <person name="Lang F.B.F."/>
            <person name="Roger A.J."/>
            <person name="Ruiz-Trillo I."/>
            <person name="Young S.K."/>
            <person name="Zeng Q."/>
            <person name="Gargeya S."/>
            <person name="Fitzgerald M."/>
            <person name="Haas B."/>
            <person name="Abouelleil A."/>
            <person name="Alvarado L."/>
            <person name="Arachchi H.M."/>
            <person name="Berlin A."/>
            <person name="Chapman S.B."/>
            <person name="Gearin G."/>
            <person name="Goldberg J."/>
            <person name="Griggs A."/>
            <person name="Gujja S."/>
            <person name="Hansen M."/>
            <person name="Heiman D."/>
            <person name="Howarth C."/>
            <person name="Larimer J."/>
            <person name="Lui A."/>
            <person name="MacDonald P.J.P."/>
            <person name="McCowen C."/>
            <person name="Montmayeur A."/>
            <person name="Murphy C."/>
            <person name="Neiman D."/>
            <person name="Pearson M."/>
            <person name="Priest M."/>
            <person name="Roberts A."/>
            <person name="Saif S."/>
            <person name="Shea T."/>
            <person name="Sisk P."/>
            <person name="Stolte C."/>
            <person name="Sykes S."/>
            <person name="Wortman J."/>
            <person name="Nusbaum C."/>
            <person name="Birren B."/>
        </authorList>
    </citation>
    <scope>NUCLEOTIDE SEQUENCE [LARGE SCALE GENOMIC DNA]</scope>
    <source>
        <strain evidence="14 15">ATCC 38327</strain>
    </source>
</reference>
<dbReference type="PROSITE" id="PS50893">
    <property type="entry name" value="ABC_TRANSPORTER_2"/>
    <property type="match status" value="2"/>
</dbReference>
<feature type="domain" description="ABC transporter" evidence="12">
    <location>
        <begin position="423"/>
        <end position="650"/>
    </location>
</feature>
<feature type="transmembrane region" description="Helical" evidence="11">
    <location>
        <begin position="332"/>
        <end position="351"/>
    </location>
</feature>
<dbReference type="PANTHER" id="PTHR24223">
    <property type="entry name" value="ATP-BINDING CASSETTE SUB-FAMILY C"/>
    <property type="match status" value="1"/>
</dbReference>
<dbReference type="InterPro" id="IPR027417">
    <property type="entry name" value="P-loop_NTPase"/>
</dbReference>
<evidence type="ECO:0000256" key="2">
    <source>
        <dbReference type="ARBA" id="ARBA00009726"/>
    </source>
</evidence>
<dbReference type="CDD" id="cd18580">
    <property type="entry name" value="ABC_6TM_ABCC_D2"/>
    <property type="match status" value="1"/>
</dbReference>
<keyword evidence="4 11" id="KW-0812">Transmembrane</keyword>
<dbReference type="Proteomes" id="UP000054350">
    <property type="component" value="Unassembled WGS sequence"/>
</dbReference>
<dbReference type="SUPFAM" id="SSF52540">
    <property type="entry name" value="P-loop containing nucleoside triphosphate hydrolases"/>
    <property type="match status" value="2"/>
</dbReference>
<dbReference type="InterPro" id="IPR011527">
    <property type="entry name" value="ABC1_TM_dom"/>
</dbReference>
<keyword evidence="9 11" id="KW-0472">Membrane</keyword>
<dbReference type="eggNOG" id="KOG0054">
    <property type="taxonomic scope" value="Eukaryota"/>
</dbReference>
<evidence type="ECO:0000256" key="11">
    <source>
        <dbReference type="SAM" id="Phobius"/>
    </source>
</evidence>
<evidence type="ECO:0000256" key="6">
    <source>
        <dbReference type="ARBA" id="ARBA00022741"/>
    </source>
</evidence>
<feature type="region of interest" description="Disordered" evidence="10">
    <location>
        <begin position="663"/>
        <end position="706"/>
    </location>
</feature>
<feature type="transmembrane region" description="Helical" evidence="11">
    <location>
        <begin position="730"/>
        <end position="751"/>
    </location>
</feature>
<keyword evidence="7" id="KW-0067">ATP-binding</keyword>
<dbReference type="InterPro" id="IPR050173">
    <property type="entry name" value="ABC_transporter_C-like"/>
</dbReference>
<feature type="transmembrane region" description="Helical" evidence="11">
    <location>
        <begin position="142"/>
        <end position="163"/>
    </location>
</feature>
<keyword evidence="8 11" id="KW-1133">Transmembrane helix</keyword>
<dbReference type="GO" id="GO:0016020">
    <property type="term" value="C:membrane"/>
    <property type="evidence" value="ECO:0007669"/>
    <property type="project" value="UniProtKB-SubCell"/>
</dbReference>
<keyword evidence="5" id="KW-0677">Repeat</keyword>
<feature type="transmembrane region" description="Helical" evidence="11">
    <location>
        <begin position="771"/>
        <end position="794"/>
    </location>
</feature>
<evidence type="ECO:0000256" key="4">
    <source>
        <dbReference type="ARBA" id="ARBA00022692"/>
    </source>
</evidence>
<gene>
    <name evidence="14" type="ORF">AMAG_16456</name>
</gene>
<feature type="transmembrane region" description="Helical" evidence="11">
    <location>
        <begin position="853"/>
        <end position="885"/>
    </location>
</feature>
<feature type="domain" description="ABC transmembrane type-1" evidence="13">
    <location>
        <begin position="109"/>
        <end position="378"/>
    </location>
</feature>
<dbReference type="FunFam" id="3.40.50.300:FF:000163">
    <property type="entry name" value="Multidrug resistance-associated protein member 4"/>
    <property type="match status" value="1"/>
</dbReference>
<evidence type="ECO:0000256" key="5">
    <source>
        <dbReference type="ARBA" id="ARBA00022737"/>
    </source>
</evidence>
<dbReference type="InterPro" id="IPR044746">
    <property type="entry name" value="ABCC_6TM_D1"/>
</dbReference>
<dbReference type="CDD" id="cd03244">
    <property type="entry name" value="ABCC_MRP_domain2"/>
    <property type="match status" value="1"/>
</dbReference>
<dbReference type="GO" id="GO:0005524">
    <property type="term" value="F:ATP binding"/>
    <property type="evidence" value="ECO:0007669"/>
    <property type="project" value="UniProtKB-KW"/>
</dbReference>
<evidence type="ECO:0000256" key="3">
    <source>
        <dbReference type="ARBA" id="ARBA00022448"/>
    </source>
</evidence>
<evidence type="ECO:0008006" key="16">
    <source>
        <dbReference type="Google" id="ProtNLM"/>
    </source>
</evidence>
<dbReference type="OrthoDB" id="6500128at2759"/>
<dbReference type="Pfam" id="PF00664">
    <property type="entry name" value="ABC_membrane"/>
    <property type="match status" value="2"/>
</dbReference>
<evidence type="ECO:0000256" key="10">
    <source>
        <dbReference type="SAM" id="MobiDB-lite"/>
    </source>
</evidence>
<evidence type="ECO:0000256" key="7">
    <source>
        <dbReference type="ARBA" id="ARBA00022840"/>
    </source>
</evidence>
<sequence>MIMTAADDVKVPLTVDIEARCDATKMTPAIEHTRGFRPSDLVFLQASPLVDKGFRQGLLEHDDLLPIRDGDQSQVLASKMREAWNEQLHAGKTPTMWRALITVFGRHYLTIAVLAAGSGACKISSAIFLGQFISFLQTPDAPLARGIGFGAGLALAMLMFSILESHFMMHAYRIGIRARVAVTAFLYSHLLTLNGATLPPVGQTLNVISNDAQRLEDAAPFLIFTVLGPLETMIVVGITWIYMGWAAAAAFGTLIVMLVLVSTNMGRFKVARGNMVDARDRRIRLLSELIKSIEMIKLYAWESAFVRLVLDARREEVAHLQKWYDLKGINTVFTWAVPGAMAVAGFFSWFFGIGTTFTTKGVFTSLLLFGAVRVNMSWRVPRSIELVADLRVSFQRIEEFLNLKATAAVTPPNQADDETNTVLAINSATFAWNPNQPTLRDVDLQIRAGQIVAVIGQVGSGKSSLLLAALGQLHTNRTDAVRRVTDVAYTPQAAYVFPGTVEDNIIMASPVDADRLARVVAVCQLKPDIARWDNGLQTRLGERGVKVSGGQRARLCLARALYHADAMQARLVVLDDVFAALDAHVAATIFIELRDFFKASDAAVVIVTHHLHLVAQCDEVVYLHSGSVLAHGPLAQVVAVAAERDPHFAAVVAEFTGVGAHGAGDDKVDDAEQEDIRPNGQSTSPSRGVADDEEDDGGLIGGGEGEDWDEHAQQGFDAGMFWRFLKLSNGAALMIGALFMGFGTFALQALADYRLSAWAAAPADHQAESQYWVLYVALTSGVPFAALLFTYGFYRVMLRSSARLFEQMLHNVVKATPYFFQINPAGRILNRMGKDMALADETLPDAFAEVVRLWIYIVMIVIIVAIAVPWILLALAPVIATFFLLRRRYVAANRPVRRLEALSRSPVYAHVVSTVEGIATVAALRRESAYAQQFFEAIDRNSRALLSYYTVERWLCLRIDGLACIVIGSTVGLMIGLKPQLGLTLAALAQMYVLNLVDATQYNVRKTAELELQLVAVERIMEYANAIPLEADATSQGPLPDAWPDKGVVEFKGMTLQYPGAGPGGCAGSRLPPGRARKLGSWDGQVSAGAGKSSIINTLFRLAEPSQDGVHIDGINISGIDLHDLRGRLAIIPQSLYLFQGSVRFNLDPFGQHSDQALWRALEAVELKEVVERYPAKLDDRPALSAGEGQLFQLARVLLRKSKILILDECSSNIDVAKDRILQQTIRREFADCTILTIAHRIDTILDNDRVLVLDQGQVAEFDSPRNLLSDRGSMFYGLAAKSLGEEKLEALVRDQGIAV</sequence>
<evidence type="ECO:0000313" key="14">
    <source>
        <dbReference type="EMBL" id="KNE72698.1"/>
    </source>
</evidence>
<feature type="domain" description="ABC transmembrane type-1" evidence="13">
    <location>
        <begin position="732"/>
        <end position="999"/>
    </location>
</feature>
<comment type="subcellular location">
    <subcellularLocation>
        <location evidence="1">Membrane</location>
        <topology evidence="1">Multi-pass membrane protein</topology>
    </subcellularLocation>
</comment>
<keyword evidence="3" id="KW-0813">Transport</keyword>
<keyword evidence="6" id="KW-0547">Nucleotide-binding</keyword>
<evidence type="ECO:0000259" key="12">
    <source>
        <dbReference type="PROSITE" id="PS50893"/>
    </source>
</evidence>
<dbReference type="InterPro" id="IPR017871">
    <property type="entry name" value="ABC_transporter-like_CS"/>
</dbReference>
<dbReference type="VEuPathDB" id="FungiDB:AMAG_16456"/>
<dbReference type="Gene3D" id="3.40.50.300">
    <property type="entry name" value="P-loop containing nucleotide triphosphate hydrolases"/>
    <property type="match status" value="2"/>
</dbReference>
<dbReference type="PROSITE" id="PS00211">
    <property type="entry name" value="ABC_TRANSPORTER_1"/>
    <property type="match status" value="1"/>
</dbReference>
<evidence type="ECO:0000313" key="15">
    <source>
        <dbReference type="Proteomes" id="UP000054350"/>
    </source>
</evidence>
<dbReference type="SMART" id="SM00382">
    <property type="entry name" value="AAA"/>
    <property type="match status" value="2"/>
</dbReference>
<evidence type="ECO:0000259" key="13">
    <source>
        <dbReference type="PROSITE" id="PS50929"/>
    </source>
</evidence>
<dbReference type="Pfam" id="PF00005">
    <property type="entry name" value="ABC_tran"/>
    <property type="match status" value="2"/>
</dbReference>
<name>A0A0L0TCR3_ALLM3</name>
<dbReference type="FunFam" id="1.20.1560.10:FF:000013">
    <property type="entry name" value="ABC transporter C family member 2"/>
    <property type="match status" value="1"/>
</dbReference>
<dbReference type="GO" id="GO:0016887">
    <property type="term" value="F:ATP hydrolysis activity"/>
    <property type="evidence" value="ECO:0007669"/>
    <property type="project" value="InterPro"/>
</dbReference>
<keyword evidence="15" id="KW-1185">Reference proteome</keyword>
<feature type="transmembrane region" description="Helical" evidence="11">
    <location>
        <begin position="108"/>
        <end position="136"/>
    </location>
</feature>
<dbReference type="PANTHER" id="PTHR24223:SF456">
    <property type="entry name" value="MULTIDRUG RESISTANCE-ASSOCIATED PROTEIN LETHAL(2)03659"/>
    <property type="match status" value="1"/>
</dbReference>
<comment type="similarity">
    <text evidence="2">Belongs to the ABC transporter superfamily. ABCC family. Conjugate transporter (TC 3.A.1.208) subfamily.</text>
</comment>
<dbReference type="PROSITE" id="PS50929">
    <property type="entry name" value="ABC_TM1F"/>
    <property type="match status" value="2"/>
</dbReference>
<dbReference type="InterPro" id="IPR003439">
    <property type="entry name" value="ABC_transporter-like_ATP-bd"/>
</dbReference>
<feature type="transmembrane region" description="Helical" evidence="11">
    <location>
        <begin position="248"/>
        <end position="266"/>
    </location>
</feature>
<dbReference type="STRING" id="578462.A0A0L0TCR3"/>
<feature type="domain" description="ABC transporter" evidence="12">
    <location>
        <begin position="1049"/>
        <end position="1281"/>
    </location>
</feature>
<feature type="transmembrane region" description="Helical" evidence="11">
    <location>
        <begin position="955"/>
        <end position="975"/>
    </location>
</feature>
<dbReference type="EMBL" id="GG745382">
    <property type="protein sequence ID" value="KNE72698.1"/>
    <property type="molecule type" value="Genomic_DNA"/>
</dbReference>
<dbReference type="SUPFAM" id="SSF90123">
    <property type="entry name" value="ABC transporter transmembrane region"/>
    <property type="match status" value="2"/>
</dbReference>
<organism evidence="14 15">
    <name type="scientific">Allomyces macrogynus (strain ATCC 38327)</name>
    <name type="common">Allomyces javanicus var. macrogynus</name>
    <dbReference type="NCBI Taxonomy" id="578462"/>
    <lineage>
        <taxon>Eukaryota</taxon>
        <taxon>Fungi</taxon>
        <taxon>Fungi incertae sedis</taxon>
        <taxon>Blastocladiomycota</taxon>
        <taxon>Blastocladiomycetes</taxon>
        <taxon>Blastocladiales</taxon>
        <taxon>Blastocladiaceae</taxon>
        <taxon>Allomyces</taxon>
    </lineage>
</organism>
<dbReference type="InterPro" id="IPR036640">
    <property type="entry name" value="ABC1_TM_sf"/>
</dbReference>
<proteinExistence type="inferred from homology"/>
<protein>
    <recommendedName>
        <fullName evidence="16">P-loop containing nucleoside triphosphate hydrolase protein</fullName>
    </recommendedName>
</protein>
<reference evidence="15" key="2">
    <citation type="submission" date="2009-11" db="EMBL/GenBank/DDBJ databases">
        <title>The Genome Sequence of Allomyces macrogynus strain ATCC 38327.</title>
        <authorList>
            <consortium name="The Broad Institute Genome Sequencing Platform"/>
            <person name="Russ C."/>
            <person name="Cuomo C."/>
            <person name="Shea T."/>
            <person name="Young S.K."/>
            <person name="Zeng Q."/>
            <person name="Koehrsen M."/>
            <person name="Haas B."/>
            <person name="Borodovsky M."/>
            <person name="Guigo R."/>
            <person name="Alvarado L."/>
            <person name="Berlin A."/>
            <person name="Borenstein D."/>
            <person name="Chen Z."/>
            <person name="Engels R."/>
            <person name="Freedman E."/>
            <person name="Gellesch M."/>
            <person name="Goldberg J."/>
            <person name="Griggs A."/>
            <person name="Gujja S."/>
            <person name="Heiman D."/>
            <person name="Hepburn T."/>
            <person name="Howarth C."/>
            <person name="Jen D."/>
            <person name="Larson L."/>
            <person name="Lewis B."/>
            <person name="Mehta T."/>
            <person name="Park D."/>
            <person name="Pearson M."/>
            <person name="Roberts A."/>
            <person name="Saif S."/>
            <person name="Shenoy N."/>
            <person name="Sisk P."/>
            <person name="Stolte C."/>
            <person name="Sykes S."/>
            <person name="Walk T."/>
            <person name="White J."/>
            <person name="Yandava C."/>
            <person name="Burger G."/>
            <person name="Gray M.W."/>
            <person name="Holland P.W.H."/>
            <person name="King N."/>
            <person name="Lang F.B.F."/>
            <person name="Roger A.J."/>
            <person name="Ruiz-Trillo I."/>
            <person name="Lander E."/>
            <person name="Nusbaum C."/>
        </authorList>
    </citation>
    <scope>NUCLEOTIDE SEQUENCE [LARGE SCALE GENOMIC DNA]</scope>
    <source>
        <strain evidence="15">ATCC 38327</strain>
    </source>
</reference>
<evidence type="ECO:0000256" key="1">
    <source>
        <dbReference type="ARBA" id="ARBA00004141"/>
    </source>
</evidence>
<dbReference type="GO" id="GO:0140359">
    <property type="term" value="F:ABC-type transporter activity"/>
    <property type="evidence" value="ECO:0007669"/>
    <property type="project" value="InterPro"/>
</dbReference>
<dbReference type="CDD" id="cd18579">
    <property type="entry name" value="ABC_6TM_ABCC_D1"/>
    <property type="match status" value="1"/>
</dbReference>
<dbReference type="InterPro" id="IPR003593">
    <property type="entry name" value="AAA+_ATPase"/>
</dbReference>